<comment type="caution">
    <text evidence="2">The sequence shown here is derived from an EMBL/GenBank/DDBJ whole genome shotgun (WGS) entry which is preliminary data.</text>
</comment>
<dbReference type="Proteomes" id="UP001500655">
    <property type="component" value="Unassembled WGS sequence"/>
</dbReference>
<keyword evidence="3" id="KW-1185">Reference proteome</keyword>
<feature type="region of interest" description="Disordered" evidence="1">
    <location>
        <begin position="1"/>
        <end position="24"/>
    </location>
</feature>
<name>A0ABN2JXU2_9ACTN</name>
<dbReference type="EMBL" id="BAAALS010000004">
    <property type="protein sequence ID" value="GAA1743005.1"/>
    <property type="molecule type" value="Genomic_DNA"/>
</dbReference>
<reference evidence="2 3" key="1">
    <citation type="journal article" date="2019" name="Int. J. Syst. Evol. Microbiol.">
        <title>The Global Catalogue of Microorganisms (GCM) 10K type strain sequencing project: providing services to taxonomists for standard genome sequencing and annotation.</title>
        <authorList>
            <consortium name="The Broad Institute Genomics Platform"/>
            <consortium name="The Broad Institute Genome Sequencing Center for Infectious Disease"/>
            <person name="Wu L."/>
            <person name="Ma J."/>
        </authorList>
    </citation>
    <scope>NUCLEOTIDE SEQUENCE [LARGE SCALE GENOMIC DNA]</scope>
    <source>
        <strain evidence="2 3">JCM 13249</strain>
    </source>
</reference>
<gene>
    <name evidence="2" type="ORF">GCM10009681_12340</name>
</gene>
<evidence type="ECO:0000256" key="1">
    <source>
        <dbReference type="SAM" id="MobiDB-lite"/>
    </source>
</evidence>
<accession>A0ABN2JXU2</accession>
<protein>
    <submittedName>
        <fullName evidence="2">Uncharacterized protein</fullName>
    </submittedName>
</protein>
<sequence length="78" mass="8173">MARDGRGAASGAPGTSKVTALSLPRRDAGAWRRGAMTPAAESWRLMKHRCANDVKNGSLPAMAGNPLAACSQRFSAIY</sequence>
<evidence type="ECO:0000313" key="2">
    <source>
        <dbReference type="EMBL" id="GAA1743005.1"/>
    </source>
</evidence>
<proteinExistence type="predicted"/>
<organism evidence="2 3">
    <name type="scientific">Luedemannella helvata</name>
    <dbReference type="NCBI Taxonomy" id="349315"/>
    <lineage>
        <taxon>Bacteria</taxon>
        <taxon>Bacillati</taxon>
        <taxon>Actinomycetota</taxon>
        <taxon>Actinomycetes</taxon>
        <taxon>Micromonosporales</taxon>
        <taxon>Micromonosporaceae</taxon>
        <taxon>Luedemannella</taxon>
    </lineage>
</organism>
<evidence type="ECO:0000313" key="3">
    <source>
        <dbReference type="Proteomes" id="UP001500655"/>
    </source>
</evidence>